<keyword evidence="2" id="KW-1185">Reference proteome</keyword>
<evidence type="ECO:0000313" key="2">
    <source>
        <dbReference type="Proteomes" id="UP000811609"/>
    </source>
</evidence>
<accession>A0A8T1QN25</accession>
<name>A0A8T1QN25_CARIL</name>
<comment type="caution">
    <text evidence="1">The sequence shown here is derived from an EMBL/GenBank/DDBJ whole genome shotgun (WGS) entry which is preliminary data.</text>
</comment>
<dbReference type="Proteomes" id="UP000811609">
    <property type="component" value="Chromosome 5"/>
</dbReference>
<evidence type="ECO:0000313" key="1">
    <source>
        <dbReference type="EMBL" id="KAG6655887.1"/>
    </source>
</evidence>
<dbReference type="AlphaFoldDB" id="A0A8T1QN25"/>
<sequence length="97" mass="11408">MTRLGPCIFIPLNPRVIYAFKITSRQNREIFKYDISAGEALQVQNIIHFGYNYNALKLKFHPRAHQVKSHDWPPNIRMRSIPKYVSINNYNYVGNSL</sequence>
<dbReference type="EMBL" id="CM031813">
    <property type="protein sequence ID" value="KAG6655887.1"/>
    <property type="molecule type" value="Genomic_DNA"/>
</dbReference>
<organism evidence="1 2">
    <name type="scientific">Carya illinoinensis</name>
    <name type="common">Pecan</name>
    <dbReference type="NCBI Taxonomy" id="32201"/>
    <lineage>
        <taxon>Eukaryota</taxon>
        <taxon>Viridiplantae</taxon>
        <taxon>Streptophyta</taxon>
        <taxon>Embryophyta</taxon>
        <taxon>Tracheophyta</taxon>
        <taxon>Spermatophyta</taxon>
        <taxon>Magnoliopsida</taxon>
        <taxon>eudicotyledons</taxon>
        <taxon>Gunneridae</taxon>
        <taxon>Pentapetalae</taxon>
        <taxon>rosids</taxon>
        <taxon>fabids</taxon>
        <taxon>Fagales</taxon>
        <taxon>Juglandaceae</taxon>
        <taxon>Carya</taxon>
    </lineage>
</organism>
<gene>
    <name evidence="1" type="ORF">CIPAW_05G247300</name>
</gene>
<proteinExistence type="predicted"/>
<reference evidence="1" key="1">
    <citation type="submission" date="2020-12" db="EMBL/GenBank/DDBJ databases">
        <title>WGS assembly of Carya illinoinensis cv. Pawnee.</title>
        <authorList>
            <person name="Platts A."/>
            <person name="Shu S."/>
            <person name="Wright S."/>
            <person name="Barry K."/>
            <person name="Edger P."/>
            <person name="Pires J.C."/>
            <person name="Schmutz J."/>
        </authorList>
    </citation>
    <scope>NUCLEOTIDE SEQUENCE</scope>
    <source>
        <tissue evidence="1">Leaf</tissue>
    </source>
</reference>
<protein>
    <submittedName>
        <fullName evidence="1">Uncharacterized protein</fullName>
    </submittedName>
</protein>